<dbReference type="InterPro" id="IPR007351">
    <property type="entry name" value="YjbR"/>
</dbReference>
<dbReference type="RefSeq" id="WP_189006745.1">
    <property type="nucleotide sequence ID" value="NZ_BMPP01000006.1"/>
</dbReference>
<sequence length="118" mass="12940">MQSIAELRSACAALPQTQETFPFDASTLVFKVAGKMYALTDIHGDPLTLSLKVRPDRGQELRVTYPSIQPGYHLNKRHWVTLTLDGSVPDMVVTELLAGSYALVVRGLTRAARTDLGL</sequence>
<protein>
    <submittedName>
        <fullName evidence="1">MmcQ-like protein</fullName>
    </submittedName>
</protein>
<dbReference type="Pfam" id="PF04237">
    <property type="entry name" value="YjbR"/>
    <property type="match status" value="1"/>
</dbReference>
<proteinExistence type="predicted"/>
<gene>
    <name evidence="1" type="ORF">GCM10008955_17050</name>
</gene>
<name>A0ABQ2ETJ5_9DEIO</name>
<dbReference type="Proteomes" id="UP000647587">
    <property type="component" value="Unassembled WGS sequence"/>
</dbReference>
<keyword evidence="2" id="KW-1185">Reference proteome</keyword>
<accession>A0ABQ2ETJ5</accession>
<comment type="caution">
    <text evidence="1">The sequence shown here is derived from an EMBL/GenBank/DDBJ whole genome shotgun (WGS) entry which is preliminary data.</text>
</comment>
<evidence type="ECO:0000313" key="1">
    <source>
        <dbReference type="EMBL" id="GGK24056.1"/>
    </source>
</evidence>
<dbReference type="PANTHER" id="PTHR35145:SF1">
    <property type="entry name" value="CYTOPLASMIC PROTEIN"/>
    <property type="match status" value="1"/>
</dbReference>
<dbReference type="SUPFAM" id="SSF142906">
    <property type="entry name" value="YjbR-like"/>
    <property type="match status" value="1"/>
</dbReference>
<dbReference type="Gene3D" id="3.90.1150.30">
    <property type="match status" value="1"/>
</dbReference>
<dbReference type="InterPro" id="IPR058532">
    <property type="entry name" value="YjbR/MT2646/Rv2570-like"/>
</dbReference>
<reference evidence="2" key="1">
    <citation type="journal article" date="2019" name="Int. J. Syst. Evol. Microbiol.">
        <title>The Global Catalogue of Microorganisms (GCM) 10K type strain sequencing project: providing services to taxonomists for standard genome sequencing and annotation.</title>
        <authorList>
            <consortium name="The Broad Institute Genomics Platform"/>
            <consortium name="The Broad Institute Genome Sequencing Center for Infectious Disease"/>
            <person name="Wu L."/>
            <person name="Ma J."/>
        </authorList>
    </citation>
    <scope>NUCLEOTIDE SEQUENCE [LARGE SCALE GENOMIC DNA]</scope>
    <source>
        <strain evidence="2">JCM 30331</strain>
    </source>
</reference>
<dbReference type="InterPro" id="IPR038056">
    <property type="entry name" value="YjbR-like_sf"/>
</dbReference>
<evidence type="ECO:0000313" key="2">
    <source>
        <dbReference type="Proteomes" id="UP000647587"/>
    </source>
</evidence>
<organism evidence="1 2">
    <name type="scientific">Deinococcus malanensis</name>
    <dbReference type="NCBI Taxonomy" id="1706855"/>
    <lineage>
        <taxon>Bacteria</taxon>
        <taxon>Thermotogati</taxon>
        <taxon>Deinococcota</taxon>
        <taxon>Deinococci</taxon>
        <taxon>Deinococcales</taxon>
        <taxon>Deinococcaceae</taxon>
        <taxon>Deinococcus</taxon>
    </lineage>
</organism>
<dbReference type="PANTHER" id="PTHR35145">
    <property type="entry name" value="CYTOPLASMIC PROTEIN-RELATED"/>
    <property type="match status" value="1"/>
</dbReference>
<dbReference type="EMBL" id="BMPP01000006">
    <property type="protein sequence ID" value="GGK24056.1"/>
    <property type="molecule type" value="Genomic_DNA"/>
</dbReference>